<evidence type="ECO:0000313" key="1">
    <source>
        <dbReference type="Proteomes" id="UP000887565"/>
    </source>
</evidence>
<dbReference type="AlphaFoldDB" id="A0A915ITZ2"/>
<name>A0A915ITZ2_ROMCU</name>
<accession>A0A915ITZ2</accession>
<dbReference type="Proteomes" id="UP000887565">
    <property type="component" value="Unplaced"/>
</dbReference>
<evidence type="ECO:0000313" key="2">
    <source>
        <dbReference type="WBParaSite" id="nRc.2.0.1.t17292-RA"/>
    </source>
</evidence>
<protein>
    <submittedName>
        <fullName evidence="2">Uncharacterized protein</fullName>
    </submittedName>
</protein>
<keyword evidence="1" id="KW-1185">Reference proteome</keyword>
<organism evidence="1 2">
    <name type="scientific">Romanomermis culicivorax</name>
    <name type="common">Nematode worm</name>
    <dbReference type="NCBI Taxonomy" id="13658"/>
    <lineage>
        <taxon>Eukaryota</taxon>
        <taxon>Metazoa</taxon>
        <taxon>Ecdysozoa</taxon>
        <taxon>Nematoda</taxon>
        <taxon>Enoplea</taxon>
        <taxon>Dorylaimia</taxon>
        <taxon>Mermithida</taxon>
        <taxon>Mermithoidea</taxon>
        <taxon>Mermithidae</taxon>
        <taxon>Romanomermis</taxon>
    </lineage>
</organism>
<reference evidence="2" key="1">
    <citation type="submission" date="2022-11" db="UniProtKB">
        <authorList>
            <consortium name="WormBaseParasite"/>
        </authorList>
    </citation>
    <scope>IDENTIFICATION</scope>
</reference>
<sequence>MNKHDKKDDIDLNKVKDICVDEFENFTPLLEVRLPHRKGVAIGDGQKLFDAFSGTTIGQLL</sequence>
<dbReference type="WBParaSite" id="nRc.2.0.1.t17292-RA">
    <property type="protein sequence ID" value="nRc.2.0.1.t17292-RA"/>
    <property type="gene ID" value="nRc.2.0.1.g17292"/>
</dbReference>
<proteinExistence type="predicted"/>